<accession>A0AAW1P194</accession>
<feature type="region of interest" description="Disordered" evidence="1">
    <location>
        <begin position="75"/>
        <end position="124"/>
    </location>
</feature>
<comment type="caution">
    <text evidence="2">The sequence shown here is derived from an EMBL/GenBank/DDBJ whole genome shotgun (WGS) entry which is preliminary data.</text>
</comment>
<organism evidence="2 3">
    <name type="scientific">Symbiochloris irregularis</name>
    <dbReference type="NCBI Taxonomy" id="706552"/>
    <lineage>
        <taxon>Eukaryota</taxon>
        <taxon>Viridiplantae</taxon>
        <taxon>Chlorophyta</taxon>
        <taxon>core chlorophytes</taxon>
        <taxon>Trebouxiophyceae</taxon>
        <taxon>Trebouxiales</taxon>
        <taxon>Trebouxiaceae</taxon>
        <taxon>Symbiochloris</taxon>
    </lineage>
</organism>
<proteinExistence type="predicted"/>
<name>A0AAW1P194_9CHLO</name>
<evidence type="ECO:0000313" key="3">
    <source>
        <dbReference type="Proteomes" id="UP001465755"/>
    </source>
</evidence>
<evidence type="ECO:0000256" key="1">
    <source>
        <dbReference type="SAM" id="MobiDB-lite"/>
    </source>
</evidence>
<evidence type="ECO:0000313" key="2">
    <source>
        <dbReference type="EMBL" id="KAK9804084.1"/>
    </source>
</evidence>
<dbReference type="AlphaFoldDB" id="A0AAW1P194"/>
<gene>
    <name evidence="2" type="ORF">WJX73_005172</name>
</gene>
<feature type="compositionally biased region" description="Low complexity" evidence="1">
    <location>
        <begin position="108"/>
        <end position="124"/>
    </location>
</feature>
<protein>
    <submittedName>
        <fullName evidence="2">Uncharacterized protein</fullName>
    </submittedName>
</protein>
<keyword evidence="3" id="KW-1185">Reference proteome</keyword>
<dbReference type="Proteomes" id="UP001465755">
    <property type="component" value="Unassembled WGS sequence"/>
</dbReference>
<sequence length="124" mass="13262">MFYSEQLLGKKAPLGAICECLPAGGVVIIYNQQQLYLLEDCTDAMKKVQGTGLGSNETKLMVKRERARGQPEMFEMPDLPEDQYAPGIDLPGPNVQDHMPSNAPVAEDAGPAVNAVDDNAAGDA</sequence>
<reference evidence="2 3" key="1">
    <citation type="journal article" date="2024" name="Nat. Commun.">
        <title>Phylogenomics reveals the evolutionary origins of lichenization in chlorophyte algae.</title>
        <authorList>
            <person name="Puginier C."/>
            <person name="Libourel C."/>
            <person name="Otte J."/>
            <person name="Skaloud P."/>
            <person name="Haon M."/>
            <person name="Grisel S."/>
            <person name="Petersen M."/>
            <person name="Berrin J.G."/>
            <person name="Delaux P.M."/>
            <person name="Dal Grande F."/>
            <person name="Keller J."/>
        </authorList>
    </citation>
    <scope>NUCLEOTIDE SEQUENCE [LARGE SCALE GENOMIC DNA]</scope>
    <source>
        <strain evidence="2 3">SAG 2036</strain>
    </source>
</reference>
<dbReference type="EMBL" id="JALJOQ010000053">
    <property type="protein sequence ID" value="KAK9804084.1"/>
    <property type="molecule type" value="Genomic_DNA"/>
</dbReference>